<dbReference type="eggNOG" id="ENOG502QRD0">
    <property type="taxonomic scope" value="Eukaryota"/>
</dbReference>
<comment type="pathway">
    <text evidence="1 7">Glycan metabolism; pectin degradation; 2-dehydro-3-deoxy-D-gluconate from pectin: step 1/5.</text>
</comment>
<dbReference type="Pfam" id="PF01095">
    <property type="entry name" value="Pectinesterase"/>
    <property type="match status" value="1"/>
</dbReference>
<dbReference type="STRING" id="77586.A0A0D9VEY4"/>
<dbReference type="Pfam" id="PF04043">
    <property type="entry name" value="PMEI"/>
    <property type="match status" value="1"/>
</dbReference>
<dbReference type="UniPathway" id="UPA00545">
    <property type="reaction ID" value="UER00823"/>
</dbReference>
<comment type="similarity">
    <text evidence="3">In the C-terminal section; belongs to the pectinesterase family.</text>
</comment>
<dbReference type="GO" id="GO:0030599">
    <property type="term" value="F:pectinesterase activity"/>
    <property type="evidence" value="ECO:0007669"/>
    <property type="project" value="UniProtKB-UniRule"/>
</dbReference>
<feature type="domain" description="Pectinesterase inhibitor" evidence="8">
    <location>
        <begin position="15"/>
        <end position="163"/>
    </location>
</feature>
<keyword evidence="10" id="KW-1185">Reference proteome</keyword>
<dbReference type="PANTHER" id="PTHR31707">
    <property type="entry name" value="PECTINESTERASE"/>
    <property type="match status" value="1"/>
</dbReference>
<evidence type="ECO:0000256" key="7">
    <source>
        <dbReference type="RuleBase" id="RU000589"/>
    </source>
</evidence>
<reference evidence="9" key="3">
    <citation type="submission" date="2015-04" db="UniProtKB">
        <authorList>
            <consortium name="EnsemblPlants"/>
        </authorList>
    </citation>
    <scope>IDENTIFICATION</scope>
</reference>
<feature type="active site" evidence="6">
    <location>
        <position position="373"/>
    </location>
</feature>
<dbReference type="Gramene" id="LPERR02G10680.1">
    <property type="protein sequence ID" value="LPERR02G10680.1"/>
    <property type="gene ID" value="LPERR02G10680"/>
</dbReference>
<sequence length="541" mass="57674">MDHITARRLTLHVSLILVVVLPLCSLLSLAGANAAAASRHHHRLRFALNATAVHVGKALEALTDAAFAPSSADDKSTSSSSPASPLAAAARDDCAELLEDSLDLLAGAGDPAAAHDDALTWLSAALTNHDTCADSLHEAGTVTATAAPHLAAARAMVSDTLAMYSQAASAAMADTNNDGLAGVPVTNAGKSTKQKRRGFFPRWLSARDRRLLLGPAAPLVENADMVVAKDGTGTYATISDAVKAAPEKSDRRTVIHVKAGRYEENVKVGRKKMNLVFVGDGKGVTVVSAGRSVADNFTTFRTATFAASGSGFMMRDMTVENWAGPWKHQAVALRVSADRAAVYRCNVIGYQDTLYAHSNRQFYRDCDVYGTVDFVFGNAAAVLQRCNLWSRPSPLPGQKITVTAQNRRDPAQSTGLVIHACRLVPSLSPELPPAPATDTYLGRPWKMYSRVVVMMSYIGGHVAPEGWLAWNGNETFAVDTLYYGEYMNYGPGSGVARRVTWPGHRVINDSAEAERFTVGRFISGASWLPATGVSFLSGLSL</sequence>
<dbReference type="GO" id="GO:0045490">
    <property type="term" value="P:pectin catabolic process"/>
    <property type="evidence" value="ECO:0007669"/>
    <property type="project" value="UniProtKB-UniRule"/>
</dbReference>
<evidence type="ECO:0000256" key="2">
    <source>
        <dbReference type="ARBA" id="ARBA00006027"/>
    </source>
</evidence>
<evidence type="ECO:0000256" key="1">
    <source>
        <dbReference type="ARBA" id="ARBA00005184"/>
    </source>
</evidence>
<dbReference type="InterPro" id="IPR000070">
    <property type="entry name" value="Pectinesterase_cat"/>
</dbReference>
<evidence type="ECO:0000313" key="10">
    <source>
        <dbReference type="Proteomes" id="UP000032180"/>
    </source>
</evidence>
<dbReference type="GO" id="GO:0004857">
    <property type="term" value="F:enzyme inhibitor activity"/>
    <property type="evidence" value="ECO:0007669"/>
    <property type="project" value="InterPro"/>
</dbReference>
<organism evidence="9 10">
    <name type="scientific">Leersia perrieri</name>
    <dbReference type="NCBI Taxonomy" id="77586"/>
    <lineage>
        <taxon>Eukaryota</taxon>
        <taxon>Viridiplantae</taxon>
        <taxon>Streptophyta</taxon>
        <taxon>Embryophyta</taxon>
        <taxon>Tracheophyta</taxon>
        <taxon>Spermatophyta</taxon>
        <taxon>Magnoliopsida</taxon>
        <taxon>Liliopsida</taxon>
        <taxon>Poales</taxon>
        <taxon>Poaceae</taxon>
        <taxon>BOP clade</taxon>
        <taxon>Oryzoideae</taxon>
        <taxon>Oryzeae</taxon>
        <taxon>Oryzinae</taxon>
        <taxon>Leersia</taxon>
    </lineage>
</organism>
<dbReference type="AlphaFoldDB" id="A0A0D9VEY4"/>
<dbReference type="GO" id="GO:0042545">
    <property type="term" value="P:cell wall modification"/>
    <property type="evidence" value="ECO:0007669"/>
    <property type="project" value="UniProtKB-UniRule"/>
</dbReference>
<dbReference type="Proteomes" id="UP000032180">
    <property type="component" value="Chromosome 2"/>
</dbReference>
<dbReference type="SUPFAM" id="SSF51126">
    <property type="entry name" value="Pectin lyase-like"/>
    <property type="match status" value="1"/>
</dbReference>
<accession>A0A0D9VEY4</accession>
<keyword evidence="4 7" id="KW-0378">Hydrolase</keyword>
<comment type="catalytic activity">
    <reaction evidence="7">
        <text>[(1-&gt;4)-alpha-D-galacturonosyl methyl ester](n) + n H2O = [(1-&gt;4)-alpha-D-galacturonosyl](n) + n methanol + n H(+)</text>
        <dbReference type="Rhea" id="RHEA:22380"/>
        <dbReference type="Rhea" id="RHEA-COMP:14570"/>
        <dbReference type="Rhea" id="RHEA-COMP:14573"/>
        <dbReference type="ChEBI" id="CHEBI:15377"/>
        <dbReference type="ChEBI" id="CHEBI:15378"/>
        <dbReference type="ChEBI" id="CHEBI:17790"/>
        <dbReference type="ChEBI" id="CHEBI:140522"/>
        <dbReference type="ChEBI" id="CHEBI:140523"/>
        <dbReference type="EC" id="3.1.1.11"/>
    </reaction>
</comment>
<keyword evidence="5 7" id="KW-0063">Aspartyl esterase</keyword>
<evidence type="ECO:0000256" key="6">
    <source>
        <dbReference type="PROSITE-ProRule" id="PRU10040"/>
    </source>
</evidence>
<dbReference type="InterPro" id="IPR033131">
    <property type="entry name" value="Pectinesterase_Asp_AS"/>
</dbReference>
<dbReference type="EC" id="3.1.1.11" evidence="7"/>
<keyword evidence="7" id="KW-0732">Signal</keyword>
<feature type="chain" id="PRO_5005115498" description="Pectinesterase" evidence="7">
    <location>
        <begin position="27"/>
        <end position="541"/>
    </location>
</feature>
<evidence type="ECO:0000313" key="9">
    <source>
        <dbReference type="EnsemblPlants" id="LPERR02G10680.1"/>
    </source>
</evidence>
<dbReference type="InterPro" id="IPR012334">
    <property type="entry name" value="Pectin_lyas_fold"/>
</dbReference>
<dbReference type="Gene3D" id="2.160.20.10">
    <property type="entry name" value="Single-stranded right-handed beta-helix, Pectin lyase-like"/>
    <property type="match status" value="1"/>
</dbReference>
<dbReference type="Gene3D" id="1.20.140.40">
    <property type="entry name" value="Invertase/pectin methylesterase inhibitor family protein"/>
    <property type="match status" value="1"/>
</dbReference>
<evidence type="ECO:0000256" key="3">
    <source>
        <dbReference type="ARBA" id="ARBA00007786"/>
    </source>
</evidence>
<comment type="similarity">
    <text evidence="2">In the N-terminal section; belongs to the PMEI family.</text>
</comment>
<dbReference type="InterPro" id="IPR011050">
    <property type="entry name" value="Pectin_lyase_fold/virulence"/>
</dbReference>
<dbReference type="EnsemblPlants" id="LPERR02G10680.1">
    <property type="protein sequence ID" value="LPERR02G10680.1"/>
    <property type="gene ID" value="LPERR02G10680"/>
</dbReference>
<dbReference type="FunFam" id="2.160.20.10:FF:000001">
    <property type="entry name" value="Pectinesterase"/>
    <property type="match status" value="1"/>
</dbReference>
<proteinExistence type="inferred from homology"/>
<evidence type="ECO:0000256" key="4">
    <source>
        <dbReference type="ARBA" id="ARBA00022801"/>
    </source>
</evidence>
<dbReference type="HOGENOM" id="CLU_012243_9_1_1"/>
<evidence type="ECO:0000256" key="5">
    <source>
        <dbReference type="ARBA" id="ARBA00023085"/>
    </source>
</evidence>
<dbReference type="InterPro" id="IPR006501">
    <property type="entry name" value="Pectinesterase_inhib_dom"/>
</dbReference>
<reference evidence="9 10" key="1">
    <citation type="submission" date="2012-08" db="EMBL/GenBank/DDBJ databases">
        <title>Oryza genome evolution.</title>
        <authorList>
            <person name="Wing R.A."/>
        </authorList>
    </citation>
    <scope>NUCLEOTIDE SEQUENCE</scope>
</reference>
<feature type="signal peptide" evidence="7">
    <location>
        <begin position="1"/>
        <end position="26"/>
    </location>
</feature>
<dbReference type="SUPFAM" id="SSF101148">
    <property type="entry name" value="Plant invertase/pectin methylesterase inhibitor"/>
    <property type="match status" value="1"/>
</dbReference>
<dbReference type="InterPro" id="IPR035513">
    <property type="entry name" value="Invertase/methylesterase_inhib"/>
</dbReference>
<evidence type="ECO:0000259" key="8">
    <source>
        <dbReference type="SMART" id="SM00856"/>
    </source>
</evidence>
<dbReference type="SMART" id="SM00856">
    <property type="entry name" value="PMEI"/>
    <property type="match status" value="1"/>
</dbReference>
<name>A0A0D9VEY4_9ORYZ</name>
<protein>
    <recommendedName>
        <fullName evidence="7">Pectinesterase</fullName>
        <ecNumber evidence="7">3.1.1.11</ecNumber>
    </recommendedName>
</protein>
<reference evidence="10" key="2">
    <citation type="submission" date="2013-12" db="EMBL/GenBank/DDBJ databases">
        <authorList>
            <person name="Yu Y."/>
            <person name="Lee S."/>
            <person name="de Baynast K."/>
            <person name="Wissotski M."/>
            <person name="Liu L."/>
            <person name="Talag J."/>
            <person name="Goicoechea J."/>
            <person name="Angelova A."/>
            <person name="Jetty R."/>
            <person name="Kudrna D."/>
            <person name="Golser W."/>
            <person name="Rivera L."/>
            <person name="Zhang J."/>
            <person name="Wing R."/>
        </authorList>
    </citation>
    <scope>NUCLEOTIDE SEQUENCE</scope>
</reference>
<dbReference type="PROSITE" id="PS00503">
    <property type="entry name" value="PECTINESTERASE_2"/>
    <property type="match status" value="1"/>
</dbReference>